<name>A0A814D2A3_9BILA</name>
<reference evidence="1" key="1">
    <citation type="submission" date="2021-02" db="EMBL/GenBank/DDBJ databases">
        <authorList>
            <person name="Nowell W R."/>
        </authorList>
    </citation>
    <scope>NUCLEOTIDE SEQUENCE</scope>
    <source>
        <strain evidence="1">Ploen Becks lab</strain>
    </source>
</reference>
<evidence type="ECO:0000313" key="1">
    <source>
        <dbReference type="EMBL" id="CAF0947489.1"/>
    </source>
</evidence>
<evidence type="ECO:0000313" key="2">
    <source>
        <dbReference type="Proteomes" id="UP000663879"/>
    </source>
</evidence>
<dbReference type="Proteomes" id="UP000663879">
    <property type="component" value="Unassembled WGS sequence"/>
</dbReference>
<sequence length="118" mass="13793">MGKTNDRLSKKCPKCNQVRIKDLPRNRYFILPSNESVLKMTQKLSNKTKSKALAIYLFWLKTGMSQNAIKAHFRPYDRIEVSRYCEQVRSSLSSNFVPEFLGTEVMNRQEWLQQNTSG</sequence>
<organism evidence="1 2">
    <name type="scientific">Brachionus calyciflorus</name>
    <dbReference type="NCBI Taxonomy" id="104777"/>
    <lineage>
        <taxon>Eukaryota</taxon>
        <taxon>Metazoa</taxon>
        <taxon>Spiralia</taxon>
        <taxon>Gnathifera</taxon>
        <taxon>Rotifera</taxon>
        <taxon>Eurotatoria</taxon>
        <taxon>Monogononta</taxon>
        <taxon>Pseudotrocha</taxon>
        <taxon>Ploima</taxon>
        <taxon>Brachionidae</taxon>
        <taxon>Brachionus</taxon>
    </lineage>
</organism>
<protein>
    <submittedName>
        <fullName evidence="1">Uncharacterized protein</fullName>
    </submittedName>
</protein>
<proteinExistence type="predicted"/>
<gene>
    <name evidence="1" type="ORF">OXX778_LOCUS13764</name>
</gene>
<comment type="caution">
    <text evidence="1">The sequence shown here is derived from an EMBL/GenBank/DDBJ whole genome shotgun (WGS) entry which is preliminary data.</text>
</comment>
<accession>A0A814D2A3</accession>
<dbReference type="EMBL" id="CAJNOC010002706">
    <property type="protein sequence ID" value="CAF0947489.1"/>
    <property type="molecule type" value="Genomic_DNA"/>
</dbReference>
<keyword evidence="2" id="KW-1185">Reference proteome</keyword>
<dbReference type="AlphaFoldDB" id="A0A814D2A3"/>